<sequence length="1455" mass="162373">MLKSLQSLMDPVTETTDLMRHWEEEHREEGYNPVPTLSRLAEIIEKETYVYLKTDQDPFDDRHPSRADPNCTLGHVLKAVFKKESFMNSLITDYLFWGHGASDGGNLEVRTVSARLVVDILPGLETSVVFHDNDALITELYNWAEKAEEPLRTYATGLLGAIMEVQDIAVNFRERNSSLVPVMLKRLKDLREEFISHHKEEEVSMNMKRPFAHLGGSCNSDITSPPKKRLKTVKESLSEVLQSSPTKLEKDLSSTQSKTWLPKSPKGLNDCSNSSWAEMEPHIFGTYSIHPLSLSTKQQMILKYLTPLGEYHEMYGCVVTHDAASLIMSYIDFSNPCTDARLAFEACRFLAALLCHKKFALDFIASGYLEKLPQVPRPSIAATGVSMCLYYLACCEDAMERVCLLPPSILWDLVCYGLWLLECCHESGIGHAILFFGACFRFKAILEYFDQQDGLRKLYNVISTLNILSLDGTEDMSEDVEFASRQAVRHVCGALKQYFEAHLAIFADELQGHSRSQEREPGCSMKPSKVVVENLREQIQLVIELNGPRRRMKPVIEIHKLGGVTLLLRIVGLSFDWNYSGRAETVRSALDVLAVCAIMPKTQEIFCEKVELPDEANAVGMGIILSAAEGEIVADAEVQKAALNVIITCVCAPMMSIIGNLGYYSAATSTIKKHPVMKQGTLLNRIWECVRANNGIMGLMGLMLVKAPITDADSIRALACHALAGLCRSESVKQVVGKLPLFSTGQLQILMREPILQEKRQEHVKFCKHALELLELLAGGKRKMSGNEHEISLQTIHKADVVAQTRIRYNEKQLLHLIHHHLLLKGYHEAAAMVQREASLPSVRMTHTIPKPPPPPHGLTRARQSSYGIQSSILSPRPVVHGPSSSIPLSSPIRLTLTNTRERSNSGHSFPGLHSVRSLQKNFGYESPISSKMSLHERQEGSTFVSGQEVVTLDSIVTEYLMNQHALCKNPMVTCPEFDLFIPHRCPGPKLARSAPLNLTARIARKSIFPVHGGCDGAALTRKLIYSRFRPLVTYRCEEEARRHFTCCHFTPCEQFIIAGNERGDLKLFNIATGTEEATYPCHDSGIIHVEPNKSGNLYLTSSQWRRPLSSVWSVGEFFELKFSLDDQEYAEFSKLTEDHIVGTKGETAQIFSVATGQKVTSFVPNPGMSNHYIKNKATFHPSDELILCDGVLWDVNSGKLVHKFDKFNQSINGVFHPNGREVISNTEVWDVRTFRLLRTVPALNQCELTFLHNGDVFFGISLERASENFDALETSFRSFDARDYTTLATIDVKKSIYCLAVDYRDLTIALVENTRELSDVSDSVVRTFEIGMTRDEDVGEDEDDEDGGVSDDQSEPSDDGSGSLEDEMIEWLQNEFPDLPSSQNNNEEIDEVDRVSLSGTSDTSDPSFGGSDLVESSSSSNSVVSEDSGSLSDALIEGDDLEAYELESTASSEY</sequence>
<dbReference type="PANTHER" id="PTHR13129:SF4">
    <property type="entry name" value="DDB1- AND CUL4-ASSOCIATED FACTOR 1"/>
    <property type="match status" value="1"/>
</dbReference>
<dbReference type="InterPro" id="IPR033270">
    <property type="entry name" value="VPRBP/DCAF1"/>
</dbReference>
<feature type="region of interest" description="Disordered" evidence="6">
    <location>
        <begin position="241"/>
        <end position="266"/>
    </location>
</feature>
<evidence type="ECO:0000256" key="1">
    <source>
        <dbReference type="ARBA" id="ARBA00004123"/>
    </source>
</evidence>
<comment type="pathway">
    <text evidence="2">Protein modification; protein ubiquitination.</text>
</comment>
<dbReference type="GO" id="GO:0016567">
    <property type="term" value="P:protein ubiquitination"/>
    <property type="evidence" value="ECO:0007669"/>
    <property type="project" value="UniProtKB-UniPathway"/>
</dbReference>
<dbReference type="SUPFAM" id="SSF50978">
    <property type="entry name" value="WD40 repeat-like"/>
    <property type="match status" value="1"/>
</dbReference>
<feature type="region of interest" description="Disordered" evidence="6">
    <location>
        <begin position="1332"/>
        <end position="1365"/>
    </location>
</feature>
<feature type="region of interest" description="Disordered" evidence="6">
    <location>
        <begin position="1377"/>
        <end position="1455"/>
    </location>
</feature>
<evidence type="ECO:0000256" key="5">
    <source>
        <dbReference type="ARBA" id="ARBA00023242"/>
    </source>
</evidence>
<dbReference type="InterPro" id="IPR016024">
    <property type="entry name" value="ARM-type_fold"/>
</dbReference>
<organism evidence="7">
    <name type="scientific">Darwinula stevensoni</name>
    <dbReference type="NCBI Taxonomy" id="69355"/>
    <lineage>
        <taxon>Eukaryota</taxon>
        <taxon>Metazoa</taxon>
        <taxon>Ecdysozoa</taxon>
        <taxon>Arthropoda</taxon>
        <taxon>Crustacea</taxon>
        <taxon>Oligostraca</taxon>
        <taxon>Ostracoda</taxon>
        <taxon>Podocopa</taxon>
        <taxon>Podocopida</taxon>
        <taxon>Darwinulocopina</taxon>
        <taxon>Darwinuloidea</taxon>
        <taxon>Darwinulidae</taxon>
        <taxon>Darwinula</taxon>
    </lineage>
</organism>
<keyword evidence="4" id="KW-0833">Ubl conjugation pathway</keyword>
<dbReference type="SUPFAM" id="SSF48371">
    <property type="entry name" value="ARM repeat"/>
    <property type="match status" value="1"/>
</dbReference>
<dbReference type="SMART" id="SM00667">
    <property type="entry name" value="LisH"/>
    <property type="match status" value="1"/>
</dbReference>
<dbReference type="InterPro" id="IPR036322">
    <property type="entry name" value="WD40_repeat_dom_sf"/>
</dbReference>
<keyword evidence="5" id="KW-0539">Nucleus</keyword>
<dbReference type="PROSITE" id="PS50896">
    <property type="entry name" value="LISH"/>
    <property type="match status" value="1"/>
</dbReference>
<evidence type="ECO:0000256" key="2">
    <source>
        <dbReference type="ARBA" id="ARBA00004906"/>
    </source>
</evidence>
<feature type="compositionally biased region" description="Acidic residues" evidence="6">
    <location>
        <begin position="1338"/>
        <end position="1365"/>
    </location>
</feature>
<name>A0A7R8ZY52_9CRUS</name>
<feature type="compositionally biased region" description="Low complexity" evidence="6">
    <location>
        <begin position="1408"/>
        <end position="1434"/>
    </location>
</feature>
<dbReference type="Gene3D" id="2.130.10.10">
    <property type="entry name" value="YVTN repeat-like/Quinoprotein amine dehydrogenase"/>
    <property type="match status" value="1"/>
</dbReference>
<dbReference type="UniPathway" id="UPA00143"/>
<dbReference type="InterPro" id="IPR006594">
    <property type="entry name" value="LisH"/>
</dbReference>
<evidence type="ECO:0000313" key="8">
    <source>
        <dbReference type="Proteomes" id="UP000677054"/>
    </source>
</evidence>
<keyword evidence="8" id="KW-1185">Reference proteome</keyword>
<dbReference type="EMBL" id="CAJPEV010000116">
    <property type="protein sequence ID" value="CAG0880840.1"/>
    <property type="molecule type" value="Genomic_DNA"/>
</dbReference>
<dbReference type="GO" id="GO:0005634">
    <property type="term" value="C:nucleus"/>
    <property type="evidence" value="ECO:0007669"/>
    <property type="project" value="UniProtKB-SubCell"/>
</dbReference>
<dbReference type="Proteomes" id="UP000677054">
    <property type="component" value="Unassembled WGS sequence"/>
</dbReference>
<comment type="subcellular location">
    <subcellularLocation>
        <location evidence="1">Nucleus</location>
    </subcellularLocation>
</comment>
<accession>A0A7R8ZY52</accession>
<dbReference type="PANTHER" id="PTHR13129">
    <property type="entry name" value="VPRBP PROTEIN-RELATED"/>
    <property type="match status" value="1"/>
</dbReference>
<dbReference type="InterPro" id="IPR015943">
    <property type="entry name" value="WD40/YVTN_repeat-like_dom_sf"/>
</dbReference>
<dbReference type="EMBL" id="LR899633">
    <property type="protein sequence ID" value="CAD7241275.1"/>
    <property type="molecule type" value="Genomic_DNA"/>
</dbReference>
<gene>
    <name evidence="7" type="ORF">DSTB1V02_LOCUS1275</name>
</gene>
<evidence type="ECO:0000256" key="3">
    <source>
        <dbReference type="ARBA" id="ARBA00008845"/>
    </source>
</evidence>
<proteinExistence type="inferred from homology"/>
<feature type="compositionally biased region" description="Acidic residues" evidence="6">
    <location>
        <begin position="1437"/>
        <end position="1446"/>
    </location>
</feature>
<reference evidence="7" key="1">
    <citation type="submission" date="2020-11" db="EMBL/GenBank/DDBJ databases">
        <authorList>
            <person name="Tran Van P."/>
        </authorList>
    </citation>
    <scope>NUCLEOTIDE SEQUENCE</scope>
</reference>
<protein>
    <submittedName>
        <fullName evidence="7">Uncharacterized protein</fullName>
    </submittedName>
</protein>
<dbReference type="OrthoDB" id="27563at2759"/>
<comment type="similarity">
    <text evidence="3">Belongs to the VPRBP/DCAF1 family.</text>
</comment>
<dbReference type="GO" id="GO:0080008">
    <property type="term" value="C:Cul4-RING E3 ubiquitin ligase complex"/>
    <property type="evidence" value="ECO:0007669"/>
    <property type="project" value="TreeGrafter"/>
</dbReference>
<evidence type="ECO:0000256" key="6">
    <source>
        <dbReference type="SAM" id="MobiDB-lite"/>
    </source>
</evidence>
<evidence type="ECO:0000256" key="4">
    <source>
        <dbReference type="ARBA" id="ARBA00022786"/>
    </source>
</evidence>
<evidence type="ECO:0000313" key="7">
    <source>
        <dbReference type="EMBL" id="CAD7241275.1"/>
    </source>
</evidence>
<feature type="compositionally biased region" description="Polar residues" evidence="6">
    <location>
        <begin position="1398"/>
        <end position="1407"/>
    </location>
</feature>